<dbReference type="AlphaFoldDB" id="A0A2H0NC85"/>
<proteinExistence type="predicted"/>
<organism evidence="1 2">
    <name type="scientific">Candidatus Komeilibacteria bacterium CG11_big_fil_rev_8_21_14_0_20_36_20</name>
    <dbReference type="NCBI Taxonomy" id="1974477"/>
    <lineage>
        <taxon>Bacteria</taxon>
        <taxon>Candidatus Komeiliibacteriota</taxon>
    </lineage>
</organism>
<evidence type="ECO:0000313" key="2">
    <source>
        <dbReference type="Proteomes" id="UP000230564"/>
    </source>
</evidence>
<gene>
    <name evidence="1" type="ORF">COV55_03090</name>
</gene>
<dbReference type="EMBL" id="PCWQ01000012">
    <property type="protein sequence ID" value="PIR06501.1"/>
    <property type="molecule type" value="Genomic_DNA"/>
</dbReference>
<evidence type="ECO:0000313" key="1">
    <source>
        <dbReference type="EMBL" id="PIR06501.1"/>
    </source>
</evidence>
<protein>
    <submittedName>
        <fullName evidence="1">Uncharacterized protein</fullName>
    </submittedName>
</protein>
<reference evidence="1 2" key="1">
    <citation type="submission" date="2017-09" db="EMBL/GenBank/DDBJ databases">
        <title>Depth-based differentiation of microbial function through sediment-hosted aquifers and enrichment of novel symbionts in the deep terrestrial subsurface.</title>
        <authorList>
            <person name="Probst A.J."/>
            <person name="Ladd B."/>
            <person name="Jarett J.K."/>
            <person name="Geller-Mcgrath D.E."/>
            <person name="Sieber C.M."/>
            <person name="Emerson J.B."/>
            <person name="Anantharaman K."/>
            <person name="Thomas B.C."/>
            <person name="Malmstrom R."/>
            <person name="Stieglmeier M."/>
            <person name="Klingl A."/>
            <person name="Woyke T."/>
            <person name="Ryan C.M."/>
            <person name="Banfield J.F."/>
        </authorList>
    </citation>
    <scope>NUCLEOTIDE SEQUENCE [LARGE SCALE GENOMIC DNA]</scope>
    <source>
        <strain evidence="1">CG11_big_fil_rev_8_21_14_0_20_36_20</strain>
    </source>
</reference>
<dbReference type="Proteomes" id="UP000230564">
    <property type="component" value="Unassembled WGS sequence"/>
</dbReference>
<name>A0A2H0NC85_9BACT</name>
<accession>A0A2H0NC85</accession>
<sequence>MEIEGHSEKKIKDTAKKLGFDYSRAIFGSVDYQYAKKYNISLEQINAQTPRITFKMENPFLKQPAKGG</sequence>
<comment type="caution">
    <text evidence="1">The sequence shown here is derived from an EMBL/GenBank/DDBJ whole genome shotgun (WGS) entry which is preliminary data.</text>
</comment>